<feature type="region of interest" description="Disordered" evidence="1">
    <location>
        <begin position="201"/>
        <end position="289"/>
    </location>
</feature>
<proteinExistence type="predicted"/>
<dbReference type="InterPro" id="IPR001623">
    <property type="entry name" value="DnaJ_domain"/>
</dbReference>
<dbReference type="Pfam" id="PF00226">
    <property type="entry name" value="DnaJ"/>
    <property type="match status" value="1"/>
</dbReference>
<sequence length="348" mass="36237">MAQAILAQAFRGMAAIVGEPCPYAVLGLPYGASVDEVRAAFRRAALRTHPDKRGGSCEAFNAVQRAHDLLLGGQWGSQLPAFAASGYAEVPLQQQPQTHWSGVVAADAFGGQLGGGCVGAAAAATFDPWSSATFDPWGSAAPDPWTSAAFDPWSSSTFDPWSSSASNDCLAATTAAAPAGAAAATSGAAAPEACTAIADPSAAAAGQSVKRTKRKRRPDPASVRVQSRPRWRKGNGKGCPEEPEEDHSRELMRNGVYGFRPSSSSEDESEVELAAPPQPPATPPAAPRLRPVAASCGAGSTPLGSPGCRPQPQLRQFYCCIHRRLRFEDALIDDAEGNPICRPGMECP</sequence>
<evidence type="ECO:0000259" key="2">
    <source>
        <dbReference type="PROSITE" id="PS50076"/>
    </source>
</evidence>
<evidence type="ECO:0000313" key="3">
    <source>
        <dbReference type="EMBL" id="CAE4656833.1"/>
    </source>
</evidence>
<organism evidence="3">
    <name type="scientific">Alexandrium monilatum</name>
    <dbReference type="NCBI Taxonomy" id="311494"/>
    <lineage>
        <taxon>Eukaryota</taxon>
        <taxon>Sar</taxon>
        <taxon>Alveolata</taxon>
        <taxon>Dinophyceae</taxon>
        <taxon>Gonyaulacales</taxon>
        <taxon>Pyrocystaceae</taxon>
        <taxon>Alexandrium</taxon>
    </lineage>
</organism>
<evidence type="ECO:0000256" key="1">
    <source>
        <dbReference type="SAM" id="MobiDB-lite"/>
    </source>
</evidence>
<feature type="compositionally biased region" description="Pro residues" evidence="1">
    <location>
        <begin position="276"/>
        <end position="286"/>
    </location>
</feature>
<name>A0A7S4WAU6_9DINO</name>
<dbReference type="PROSITE" id="PS50076">
    <property type="entry name" value="DNAJ_2"/>
    <property type="match status" value="1"/>
</dbReference>
<protein>
    <recommendedName>
        <fullName evidence="2">J domain-containing protein</fullName>
    </recommendedName>
</protein>
<dbReference type="EMBL" id="HBNR01079964">
    <property type="protein sequence ID" value="CAE4656833.1"/>
    <property type="molecule type" value="Transcribed_RNA"/>
</dbReference>
<dbReference type="Gene3D" id="1.10.287.110">
    <property type="entry name" value="DnaJ domain"/>
    <property type="match status" value="1"/>
</dbReference>
<dbReference type="AlphaFoldDB" id="A0A7S4WAU6"/>
<dbReference type="SUPFAM" id="SSF46565">
    <property type="entry name" value="Chaperone J-domain"/>
    <property type="match status" value="1"/>
</dbReference>
<dbReference type="SMART" id="SM00271">
    <property type="entry name" value="DnaJ"/>
    <property type="match status" value="1"/>
</dbReference>
<feature type="domain" description="J" evidence="2">
    <location>
        <begin position="21"/>
        <end position="83"/>
    </location>
</feature>
<accession>A0A7S4WAU6</accession>
<gene>
    <name evidence="3" type="ORF">AMON00008_LOCUS57102</name>
</gene>
<reference evidence="3" key="1">
    <citation type="submission" date="2021-01" db="EMBL/GenBank/DDBJ databases">
        <authorList>
            <person name="Corre E."/>
            <person name="Pelletier E."/>
            <person name="Niang G."/>
            <person name="Scheremetjew M."/>
            <person name="Finn R."/>
            <person name="Kale V."/>
            <person name="Holt S."/>
            <person name="Cochrane G."/>
            <person name="Meng A."/>
            <person name="Brown T."/>
            <person name="Cohen L."/>
        </authorList>
    </citation>
    <scope>NUCLEOTIDE SEQUENCE</scope>
    <source>
        <strain evidence="3">CCMP3105</strain>
    </source>
</reference>
<dbReference type="InterPro" id="IPR036869">
    <property type="entry name" value="J_dom_sf"/>
</dbReference>